<name>A0AAE0BP86_9CHLO</name>
<protein>
    <submittedName>
        <fullName evidence="2">Uncharacterized protein</fullName>
    </submittedName>
</protein>
<dbReference type="Proteomes" id="UP001190700">
    <property type="component" value="Unassembled WGS sequence"/>
</dbReference>
<accession>A0AAE0BP86</accession>
<evidence type="ECO:0000313" key="3">
    <source>
        <dbReference type="Proteomes" id="UP001190700"/>
    </source>
</evidence>
<sequence>MNTRTRSSLLSEFPPFAILENLWVLSVDAAPITSDQQMETHIALHMRELRKLVPANTIFVSIIEANYGGWVQASRVAHLLADSAPTVHVSCDKKIEMRRPGVFTTSEIKERMRHELQRLLREERVVLLSDVATNRPEDVTELVKQLKRCEYIYKPSVSAANVERRRIISGKFNGQNDDMAIALMMLAYWSAHFVNTCGKCAVKSVGTLAKNMISVAIMNETFDGALEDEAPASPTAANQLRDRRQNSTTSLTIVNSMSELQSCSDDSMWPTSSANQDSEDGDSEAFKPEAQDRDVRSDDRNVPHSEGAAQGERSHPKRARLERGDKKGGPSTPQATLQAQTQNPKTDADDLDKALRTLREQSKQAACLEAVKISFDQRRFLYKVYEERYSSSVEASMRVISQVLFRAVHDLELPSELREVLPHIFLYPCYKTHIQSTEKETRVRLSICVGDLLRYKYLLLAYLHDREEAVAKKNYQEYHDRITDSNDETIPACFVRGRSHEDVAKRAAYDRHKVLGKLGKNLTIYTAGDVRKHVEFRIADDKNFKTYLTLHALANWFDCPSMVQRSTREFMGTLMAALTRYPDSVVAPSGSK</sequence>
<feature type="compositionally biased region" description="Polar residues" evidence="1">
    <location>
        <begin position="261"/>
        <end position="276"/>
    </location>
</feature>
<gene>
    <name evidence="2" type="ORF">CYMTET_49927</name>
</gene>
<dbReference type="AlphaFoldDB" id="A0AAE0BP86"/>
<organism evidence="2 3">
    <name type="scientific">Cymbomonas tetramitiformis</name>
    <dbReference type="NCBI Taxonomy" id="36881"/>
    <lineage>
        <taxon>Eukaryota</taxon>
        <taxon>Viridiplantae</taxon>
        <taxon>Chlorophyta</taxon>
        <taxon>Pyramimonadophyceae</taxon>
        <taxon>Pyramimonadales</taxon>
        <taxon>Pyramimonadaceae</taxon>
        <taxon>Cymbomonas</taxon>
    </lineage>
</organism>
<feature type="compositionally biased region" description="Polar residues" evidence="1">
    <location>
        <begin position="331"/>
        <end position="345"/>
    </location>
</feature>
<dbReference type="EMBL" id="LGRX02033708">
    <property type="protein sequence ID" value="KAK3240223.1"/>
    <property type="molecule type" value="Genomic_DNA"/>
</dbReference>
<evidence type="ECO:0000313" key="2">
    <source>
        <dbReference type="EMBL" id="KAK3240223.1"/>
    </source>
</evidence>
<feature type="compositionally biased region" description="Basic and acidic residues" evidence="1">
    <location>
        <begin position="319"/>
        <end position="328"/>
    </location>
</feature>
<keyword evidence="3" id="KW-1185">Reference proteome</keyword>
<comment type="caution">
    <text evidence="2">The sequence shown here is derived from an EMBL/GenBank/DDBJ whole genome shotgun (WGS) entry which is preliminary data.</text>
</comment>
<proteinExistence type="predicted"/>
<feature type="compositionally biased region" description="Basic and acidic residues" evidence="1">
    <location>
        <begin position="284"/>
        <end position="303"/>
    </location>
</feature>
<evidence type="ECO:0000256" key="1">
    <source>
        <dbReference type="SAM" id="MobiDB-lite"/>
    </source>
</evidence>
<reference evidence="2 3" key="1">
    <citation type="journal article" date="2015" name="Genome Biol. Evol.">
        <title>Comparative Genomics of a Bacterivorous Green Alga Reveals Evolutionary Causalities and Consequences of Phago-Mixotrophic Mode of Nutrition.</title>
        <authorList>
            <person name="Burns J.A."/>
            <person name="Paasch A."/>
            <person name="Narechania A."/>
            <person name="Kim E."/>
        </authorList>
    </citation>
    <scope>NUCLEOTIDE SEQUENCE [LARGE SCALE GENOMIC DNA]</scope>
    <source>
        <strain evidence="2 3">PLY_AMNH</strain>
    </source>
</reference>
<dbReference type="Gene3D" id="3.30.420.240">
    <property type="match status" value="1"/>
</dbReference>
<feature type="region of interest" description="Disordered" evidence="1">
    <location>
        <begin position="261"/>
        <end position="348"/>
    </location>
</feature>